<dbReference type="AlphaFoldDB" id="A0A0D2AA40"/>
<feature type="region of interest" description="Disordered" evidence="1">
    <location>
        <begin position="37"/>
        <end position="104"/>
    </location>
</feature>
<dbReference type="Proteomes" id="UP000054302">
    <property type="component" value="Unassembled WGS sequence"/>
</dbReference>
<dbReference type="RefSeq" id="XP_016227387.1">
    <property type="nucleotide sequence ID" value="XM_016367869.1"/>
</dbReference>
<dbReference type="VEuPathDB" id="FungiDB:PV10_03419"/>
<evidence type="ECO:0000313" key="3">
    <source>
        <dbReference type="Proteomes" id="UP000054302"/>
    </source>
</evidence>
<dbReference type="HOGENOM" id="CLU_478988_0_0_1"/>
<keyword evidence="3" id="KW-1185">Reference proteome</keyword>
<name>A0A0D2AA40_EXOME</name>
<feature type="compositionally biased region" description="Low complexity" evidence="1">
    <location>
        <begin position="52"/>
        <end position="64"/>
    </location>
</feature>
<organism evidence="2 3">
    <name type="scientific">Exophiala mesophila</name>
    <name type="common">Black yeast-like fungus</name>
    <dbReference type="NCBI Taxonomy" id="212818"/>
    <lineage>
        <taxon>Eukaryota</taxon>
        <taxon>Fungi</taxon>
        <taxon>Dikarya</taxon>
        <taxon>Ascomycota</taxon>
        <taxon>Pezizomycotina</taxon>
        <taxon>Eurotiomycetes</taxon>
        <taxon>Chaetothyriomycetidae</taxon>
        <taxon>Chaetothyriales</taxon>
        <taxon>Herpotrichiellaceae</taxon>
        <taxon>Exophiala</taxon>
    </lineage>
</organism>
<accession>A0A0D2AA40</accession>
<dbReference type="GeneID" id="27321264"/>
<protein>
    <submittedName>
        <fullName evidence="2">Uncharacterized protein</fullName>
    </submittedName>
</protein>
<dbReference type="EMBL" id="KN847521">
    <property type="protein sequence ID" value="KIV95813.1"/>
    <property type="molecule type" value="Genomic_DNA"/>
</dbReference>
<evidence type="ECO:0000256" key="1">
    <source>
        <dbReference type="SAM" id="MobiDB-lite"/>
    </source>
</evidence>
<evidence type="ECO:0000313" key="2">
    <source>
        <dbReference type="EMBL" id="KIV95813.1"/>
    </source>
</evidence>
<sequence>MPSDPQKNVVFLIQPPGPYIEKADRLSRRAIINRQIAIHRHVHSSKRKASKDSSTSPESVPSSSGDAEVTELAIRKRRPAADRKRRGNARKQPDRAEDEPWDDAVPLETIRSTSQSTPQSSQDTSLLPLSTVGNSLFVMDESKSRIFSYYVRYWMPTPDEVPFACQIAGFTPVWPGDQTLSIGLLSEALQSDSMVSIYSLLTVCARRMRVINGVQGGLDLPESYAAKAISSLLEVIKEKGHLTQRLILDISYLVLSEVYVKMHKKPEVYGQMLKDLIIHFGGIQNISGFTAFACMGWDNLISSTTLVLPALDPFRSPELFPSVMVASTISQAELMQQIYCQIQNLEPRAKSMAMTSNAFSNVITALQIFPEHVQTCIRLLARNSSPKIFRVLTVPFLYDKDIAYGSQEDAAVAKLDVDMMFVKTHSYLVWLWYSALGTLGYEPDVAQELYPPPYEVSQLDIVRLTLDNILSSLERTNWHAHYPLVLWIASVLALVNDGKPDYMYWTNLMVKTATRLGVATVNDLDMVLVGHPSLQLVSKHMRVTAWDILAQHYAQAPSSSSSARGPDTG</sequence>
<dbReference type="OrthoDB" id="4160862at2759"/>
<reference evidence="2 3" key="1">
    <citation type="submission" date="2015-01" db="EMBL/GenBank/DDBJ databases">
        <title>The Genome Sequence of Exophiala mesophila CBS40295.</title>
        <authorList>
            <consortium name="The Broad Institute Genomics Platform"/>
            <person name="Cuomo C."/>
            <person name="de Hoog S."/>
            <person name="Gorbushina A."/>
            <person name="Stielow B."/>
            <person name="Teixiera M."/>
            <person name="Abouelleil A."/>
            <person name="Chapman S.B."/>
            <person name="Priest M."/>
            <person name="Young S.K."/>
            <person name="Wortman J."/>
            <person name="Nusbaum C."/>
            <person name="Birren B."/>
        </authorList>
    </citation>
    <scope>NUCLEOTIDE SEQUENCE [LARGE SCALE GENOMIC DNA]</scope>
    <source>
        <strain evidence="2 3">CBS 40295</strain>
    </source>
</reference>
<feature type="compositionally biased region" description="Basic residues" evidence="1">
    <location>
        <begin position="37"/>
        <end position="49"/>
    </location>
</feature>
<proteinExistence type="predicted"/>
<gene>
    <name evidence="2" type="ORF">PV10_03419</name>
</gene>
<feature type="compositionally biased region" description="Basic residues" evidence="1">
    <location>
        <begin position="75"/>
        <end position="89"/>
    </location>
</feature>